<dbReference type="HOGENOM" id="CLU_1859017_0_0_1"/>
<feature type="compositionally biased region" description="Low complexity" evidence="1">
    <location>
        <begin position="85"/>
        <end position="102"/>
    </location>
</feature>
<reference evidence="3" key="1">
    <citation type="journal article" date="2013" name="Nature">
        <title>Pan genome of the phytoplankton Emiliania underpins its global distribution.</title>
        <authorList>
            <person name="Read B.A."/>
            <person name="Kegel J."/>
            <person name="Klute M.J."/>
            <person name="Kuo A."/>
            <person name="Lefebvre S.C."/>
            <person name="Maumus F."/>
            <person name="Mayer C."/>
            <person name="Miller J."/>
            <person name="Monier A."/>
            <person name="Salamov A."/>
            <person name="Young J."/>
            <person name="Aguilar M."/>
            <person name="Claverie J.M."/>
            <person name="Frickenhaus S."/>
            <person name="Gonzalez K."/>
            <person name="Herman E.K."/>
            <person name="Lin Y.C."/>
            <person name="Napier J."/>
            <person name="Ogata H."/>
            <person name="Sarno A.F."/>
            <person name="Shmutz J."/>
            <person name="Schroeder D."/>
            <person name="de Vargas C."/>
            <person name="Verret F."/>
            <person name="von Dassow P."/>
            <person name="Valentin K."/>
            <person name="Van de Peer Y."/>
            <person name="Wheeler G."/>
            <person name="Dacks J.B."/>
            <person name="Delwiche C.F."/>
            <person name="Dyhrman S.T."/>
            <person name="Glockner G."/>
            <person name="John U."/>
            <person name="Richards T."/>
            <person name="Worden A.Z."/>
            <person name="Zhang X."/>
            <person name="Grigoriev I.V."/>
            <person name="Allen A.E."/>
            <person name="Bidle K."/>
            <person name="Borodovsky M."/>
            <person name="Bowler C."/>
            <person name="Brownlee C."/>
            <person name="Cock J.M."/>
            <person name="Elias M."/>
            <person name="Gladyshev V.N."/>
            <person name="Groth M."/>
            <person name="Guda C."/>
            <person name="Hadaegh A."/>
            <person name="Iglesias-Rodriguez M.D."/>
            <person name="Jenkins J."/>
            <person name="Jones B.M."/>
            <person name="Lawson T."/>
            <person name="Leese F."/>
            <person name="Lindquist E."/>
            <person name="Lobanov A."/>
            <person name="Lomsadze A."/>
            <person name="Malik S.B."/>
            <person name="Marsh M.E."/>
            <person name="Mackinder L."/>
            <person name="Mock T."/>
            <person name="Mueller-Roeber B."/>
            <person name="Pagarete A."/>
            <person name="Parker M."/>
            <person name="Probert I."/>
            <person name="Quesneville H."/>
            <person name="Raines C."/>
            <person name="Rensing S.A."/>
            <person name="Riano-Pachon D.M."/>
            <person name="Richier S."/>
            <person name="Rokitta S."/>
            <person name="Shiraiwa Y."/>
            <person name="Soanes D.M."/>
            <person name="van der Giezen M."/>
            <person name="Wahlund T.M."/>
            <person name="Williams B."/>
            <person name="Wilson W."/>
            <person name="Wolfe G."/>
            <person name="Wurch L.L."/>
        </authorList>
    </citation>
    <scope>NUCLEOTIDE SEQUENCE</scope>
</reference>
<proteinExistence type="predicted"/>
<dbReference type="PaxDb" id="2903-EOD12513"/>
<dbReference type="Proteomes" id="UP000013827">
    <property type="component" value="Unassembled WGS sequence"/>
</dbReference>
<dbReference type="AlphaFoldDB" id="A0A0D3IMM8"/>
<evidence type="ECO:0000256" key="1">
    <source>
        <dbReference type="SAM" id="MobiDB-lite"/>
    </source>
</evidence>
<sequence length="138" mass="14086">MGKLARCQGRGSLWLVGSYVRCSMPLLENGVTSAIEVAKRLGVDVSDIEYVESRQAKPQPAGGRLVWRTAASRPASLRPRGGPDGASLAAAEEGGGEYAPFEEGGGGGGGDADAAPTPPPAIATAVAGAPPDFRQRQQ</sequence>
<feature type="compositionally biased region" description="Low complexity" evidence="1">
    <location>
        <begin position="122"/>
        <end position="132"/>
    </location>
</feature>
<evidence type="ECO:0000313" key="2">
    <source>
        <dbReference type="EnsemblProtists" id="EOD12513"/>
    </source>
</evidence>
<accession>A0A0D3IMM8</accession>
<organism evidence="2 3">
    <name type="scientific">Emiliania huxleyi (strain CCMP1516)</name>
    <dbReference type="NCBI Taxonomy" id="280463"/>
    <lineage>
        <taxon>Eukaryota</taxon>
        <taxon>Haptista</taxon>
        <taxon>Haptophyta</taxon>
        <taxon>Prymnesiophyceae</taxon>
        <taxon>Isochrysidales</taxon>
        <taxon>Noelaerhabdaceae</taxon>
        <taxon>Emiliania</taxon>
    </lineage>
</organism>
<keyword evidence="3" id="KW-1185">Reference proteome</keyword>
<dbReference type="GeneID" id="17258663"/>
<dbReference type="EnsemblProtists" id="EOD12513">
    <property type="protein sequence ID" value="EOD12513"/>
    <property type="gene ID" value="EMIHUDRAFT_120095"/>
</dbReference>
<dbReference type="KEGG" id="ehx:EMIHUDRAFT_120095"/>
<protein>
    <submittedName>
        <fullName evidence="2">Uncharacterized protein</fullName>
    </submittedName>
</protein>
<feature type="region of interest" description="Disordered" evidence="1">
    <location>
        <begin position="72"/>
        <end position="138"/>
    </location>
</feature>
<name>A0A0D3IMM8_EMIH1</name>
<evidence type="ECO:0000313" key="3">
    <source>
        <dbReference type="Proteomes" id="UP000013827"/>
    </source>
</evidence>
<reference evidence="2" key="2">
    <citation type="submission" date="2024-10" db="UniProtKB">
        <authorList>
            <consortium name="EnsemblProtists"/>
        </authorList>
    </citation>
    <scope>IDENTIFICATION</scope>
</reference>
<dbReference type="RefSeq" id="XP_005764942.1">
    <property type="nucleotide sequence ID" value="XM_005764885.1"/>
</dbReference>